<comment type="caution">
    <text evidence="2">The sequence shown here is derived from an EMBL/GenBank/DDBJ whole genome shotgun (WGS) entry which is preliminary data.</text>
</comment>
<evidence type="ECO:0000313" key="2">
    <source>
        <dbReference type="EMBL" id="RJF98990.1"/>
    </source>
</evidence>
<feature type="transmembrane region" description="Helical" evidence="1">
    <location>
        <begin position="12"/>
        <end position="33"/>
    </location>
</feature>
<keyword evidence="1" id="KW-0472">Membrane</keyword>
<sequence length="60" mass="6811">MNEDSTLLFMKVMCVVAWVYIGAAIACCFPWFFGVRKSGPIQAQQQRTDEKQIPTENAQI</sequence>
<protein>
    <submittedName>
        <fullName evidence="2">Uncharacterized protein</fullName>
    </submittedName>
</protein>
<accession>A0A3A3FTX9</accession>
<reference evidence="3" key="1">
    <citation type="submission" date="2018-09" db="EMBL/GenBank/DDBJ databases">
        <authorList>
            <person name="Zhu H."/>
        </authorList>
    </citation>
    <scope>NUCLEOTIDE SEQUENCE [LARGE SCALE GENOMIC DNA]</scope>
    <source>
        <strain evidence="3">K1R23-30</strain>
    </source>
</reference>
<dbReference type="Proteomes" id="UP000265955">
    <property type="component" value="Unassembled WGS sequence"/>
</dbReference>
<evidence type="ECO:0000256" key="1">
    <source>
        <dbReference type="SAM" id="Phobius"/>
    </source>
</evidence>
<keyword evidence="1" id="KW-1133">Transmembrane helix</keyword>
<name>A0A3A3FTX9_9BURK</name>
<gene>
    <name evidence="2" type="ORF">D3871_11065</name>
</gene>
<dbReference type="EMBL" id="QYUO01000001">
    <property type="protein sequence ID" value="RJF98990.1"/>
    <property type="molecule type" value="Genomic_DNA"/>
</dbReference>
<evidence type="ECO:0000313" key="3">
    <source>
        <dbReference type="Proteomes" id="UP000265955"/>
    </source>
</evidence>
<proteinExistence type="predicted"/>
<organism evidence="2 3">
    <name type="scientific">Noviherbaspirillum saxi</name>
    <dbReference type="NCBI Taxonomy" id="2320863"/>
    <lineage>
        <taxon>Bacteria</taxon>
        <taxon>Pseudomonadati</taxon>
        <taxon>Pseudomonadota</taxon>
        <taxon>Betaproteobacteria</taxon>
        <taxon>Burkholderiales</taxon>
        <taxon>Oxalobacteraceae</taxon>
        <taxon>Noviherbaspirillum</taxon>
    </lineage>
</organism>
<dbReference type="AlphaFoldDB" id="A0A3A3FTX9"/>
<keyword evidence="1" id="KW-0812">Transmembrane</keyword>
<keyword evidence="3" id="KW-1185">Reference proteome</keyword>